<dbReference type="InterPro" id="IPR050249">
    <property type="entry name" value="Pseudomonas-type_ThrB"/>
</dbReference>
<dbReference type="AlphaFoldDB" id="A0A8X8LEF9"/>
<keyword evidence="3" id="KW-1185">Reference proteome</keyword>
<proteinExistence type="predicted"/>
<dbReference type="PANTHER" id="PTHR21064">
    <property type="entry name" value="AMINOGLYCOSIDE PHOSPHOTRANSFERASE DOMAIN-CONTAINING PROTEIN-RELATED"/>
    <property type="match status" value="1"/>
</dbReference>
<dbReference type="PANTHER" id="PTHR21064:SF5">
    <property type="entry name" value="SLR1880 PROTEIN"/>
    <property type="match status" value="1"/>
</dbReference>
<dbReference type="InterPro" id="IPR002575">
    <property type="entry name" value="Aminoglycoside_PTrfase"/>
</dbReference>
<accession>A0A8X8LEF9</accession>
<dbReference type="RefSeq" id="WP_092724545.1">
    <property type="nucleotide sequence ID" value="NZ_FNNO01000011.1"/>
</dbReference>
<dbReference type="Proteomes" id="UP000198711">
    <property type="component" value="Unassembled WGS sequence"/>
</dbReference>
<reference evidence="2 3" key="1">
    <citation type="submission" date="2016-10" db="EMBL/GenBank/DDBJ databases">
        <authorList>
            <person name="Varghese N."/>
            <person name="Submissions S."/>
        </authorList>
    </citation>
    <scope>NUCLEOTIDE SEQUENCE [LARGE SCALE GENOMIC DNA]</scope>
    <source>
        <strain evidence="2 3">DSM 25353</strain>
    </source>
</reference>
<feature type="domain" description="Aminoglycoside phosphotransferase" evidence="1">
    <location>
        <begin position="19"/>
        <end position="251"/>
    </location>
</feature>
<evidence type="ECO:0000259" key="1">
    <source>
        <dbReference type="Pfam" id="PF01636"/>
    </source>
</evidence>
<dbReference type="InterPro" id="IPR011009">
    <property type="entry name" value="Kinase-like_dom_sf"/>
</dbReference>
<dbReference type="SUPFAM" id="SSF56112">
    <property type="entry name" value="Protein kinase-like (PK-like)"/>
    <property type="match status" value="1"/>
</dbReference>
<evidence type="ECO:0000313" key="3">
    <source>
        <dbReference type="Proteomes" id="UP000198711"/>
    </source>
</evidence>
<comment type="caution">
    <text evidence="2">The sequence shown here is derived from an EMBL/GenBank/DDBJ whole genome shotgun (WGS) entry which is preliminary data.</text>
</comment>
<sequence length="357" mass="41110">MLATILAQYGLADTHCRVLPFGTGLINRTWKVVDDTQEYILQKINGQVFSNPVHISENIGALADYFDAYHPGYLFVKPVKTLTTGAGYVLYENDCYRLLPFVPASQTYDTVSTPQLAFEAAQQFGRFTRLLRDFDTSSLHMTIRDFHNLTLRYKQLEQAIEQGNPQRIRQSRELIDFLQSQHGIVKAYETYTSQKLFKLRVTHHDTKISNVLFNTEGKGLCVIDLDTVMPGYFISDVGDMMRTYLSPASEEEADLEKIIIRDEFFYAIASGYLGEMQDEMTTTEIDHFVFAGKYMIYMQAIRFLIDHLNNDVYYGARYEGHNFNRAVNQVTLLQQLLLKEKLFSDFVISKSYLQTQG</sequence>
<dbReference type="Pfam" id="PF01636">
    <property type="entry name" value="APH"/>
    <property type="match status" value="1"/>
</dbReference>
<gene>
    <name evidence="2" type="ORF">SAMN05444410_11185</name>
</gene>
<dbReference type="Gene3D" id="3.90.1200.10">
    <property type="match status" value="1"/>
</dbReference>
<evidence type="ECO:0000313" key="2">
    <source>
        <dbReference type="EMBL" id="SDX23481.1"/>
    </source>
</evidence>
<dbReference type="EMBL" id="FNNO01000011">
    <property type="protein sequence ID" value="SDX23481.1"/>
    <property type="molecule type" value="Genomic_DNA"/>
</dbReference>
<organism evidence="2 3">
    <name type="scientific">Hydrobacter penzbergensis</name>
    <dbReference type="NCBI Taxonomy" id="1235997"/>
    <lineage>
        <taxon>Bacteria</taxon>
        <taxon>Pseudomonadati</taxon>
        <taxon>Bacteroidota</taxon>
        <taxon>Chitinophagia</taxon>
        <taxon>Chitinophagales</taxon>
        <taxon>Chitinophagaceae</taxon>
        <taxon>Hydrobacter</taxon>
    </lineage>
</organism>
<protein>
    <submittedName>
        <fullName evidence="2">Phosphotransferase enzyme family protein</fullName>
    </submittedName>
</protein>
<name>A0A8X8LEF9_9BACT</name>